<keyword evidence="3" id="KW-1185">Reference proteome</keyword>
<reference evidence="3" key="1">
    <citation type="submission" date="2014-03" db="EMBL/GenBank/DDBJ databases">
        <title>The Genome Sequence of Puccinia striiformis f. sp. tritici PST-78.</title>
        <authorList>
            <consortium name="The Broad Institute Genome Sequencing Platform"/>
            <person name="Cuomo C."/>
            <person name="Hulbert S."/>
            <person name="Chen X."/>
            <person name="Walker B."/>
            <person name="Young S.K."/>
            <person name="Zeng Q."/>
            <person name="Gargeya S."/>
            <person name="Fitzgerald M."/>
            <person name="Haas B."/>
            <person name="Abouelleil A."/>
            <person name="Alvarado L."/>
            <person name="Arachchi H.M."/>
            <person name="Berlin A.M."/>
            <person name="Chapman S.B."/>
            <person name="Goldberg J."/>
            <person name="Griggs A."/>
            <person name="Gujja S."/>
            <person name="Hansen M."/>
            <person name="Howarth C."/>
            <person name="Imamovic A."/>
            <person name="Larimer J."/>
            <person name="McCowan C."/>
            <person name="Montmayeur A."/>
            <person name="Murphy C."/>
            <person name="Neiman D."/>
            <person name="Pearson M."/>
            <person name="Priest M."/>
            <person name="Roberts A."/>
            <person name="Saif S."/>
            <person name="Shea T."/>
            <person name="Sisk P."/>
            <person name="Sykes S."/>
            <person name="Wortman J."/>
            <person name="Nusbaum C."/>
            <person name="Birren B."/>
        </authorList>
    </citation>
    <scope>NUCLEOTIDE SEQUENCE [LARGE SCALE GENOMIC DNA]</scope>
    <source>
        <strain evidence="3">race PST-78</strain>
    </source>
</reference>
<accession>A0A0L0VX18</accession>
<comment type="caution">
    <text evidence="2">The sequence shown here is derived from an EMBL/GenBank/DDBJ whole genome shotgun (WGS) entry which is preliminary data.</text>
</comment>
<dbReference type="EMBL" id="AJIL01000015">
    <property type="protein sequence ID" value="KNF03808.1"/>
    <property type="molecule type" value="Genomic_DNA"/>
</dbReference>
<dbReference type="AlphaFoldDB" id="A0A0L0VX18"/>
<organism evidence="2 3">
    <name type="scientific">Puccinia striiformis f. sp. tritici PST-78</name>
    <dbReference type="NCBI Taxonomy" id="1165861"/>
    <lineage>
        <taxon>Eukaryota</taxon>
        <taxon>Fungi</taxon>
        <taxon>Dikarya</taxon>
        <taxon>Basidiomycota</taxon>
        <taxon>Pucciniomycotina</taxon>
        <taxon>Pucciniomycetes</taxon>
        <taxon>Pucciniales</taxon>
        <taxon>Pucciniaceae</taxon>
        <taxon>Puccinia</taxon>
    </lineage>
</organism>
<name>A0A0L0VX18_9BASI</name>
<evidence type="ECO:0000313" key="3">
    <source>
        <dbReference type="Proteomes" id="UP000054564"/>
    </source>
</evidence>
<protein>
    <submittedName>
        <fullName evidence="2">Uncharacterized protein</fullName>
    </submittedName>
</protein>
<feature type="compositionally biased region" description="Polar residues" evidence="1">
    <location>
        <begin position="61"/>
        <end position="77"/>
    </location>
</feature>
<feature type="compositionally biased region" description="Basic and acidic residues" evidence="1">
    <location>
        <begin position="91"/>
        <end position="104"/>
    </location>
</feature>
<feature type="compositionally biased region" description="Basic residues" evidence="1">
    <location>
        <begin position="81"/>
        <end position="90"/>
    </location>
</feature>
<evidence type="ECO:0000313" key="2">
    <source>
        <dbReference type="EMBL" id="KNF03808.1"/>
    </source>
</evidence>
<sequence length="124" mass="13157">MASIVHLIVAEGVRSTTIQSSVDLVHLSTSSSRYGVEAGEHAVLGGRTPLSLIQAHVPSVSSEATVRTGGESSTKSPCLSARRKRRHQRSHFQDPGRRSVRIQDGKPSGALPARGSQGFHAPII</sequence>
<dbReference type="Proteomes" id="UP000054564">
    <property type="component" value="Unassembled WGS sequence"/>
</dbReference>
<gene>
    <name evidence="2" type="ORF">PSTG_02902</name>
</gene>
<evidence type="ECO:0000256" key="1">
    <source>
        <dbReference type="SAM" id="MobiDB-lite"/>
    </source>
</evidence>
<proteinExistence type="predicted"/>
<feature type="region of interest" description="Disordered" evidence="1">
    <location>
        <begin position="61"/>
        <end position="124"/>
    </location>
</feature>